<evidence type="ECO:0000313" key="2">
    <source>
        <dbReference type="Proteomes" id="UP000005317"/>
    </source>
</evidence>
<gene>
    <name evidence="1" type="ORF">Thini_0188</name>
</gene>
<organism evidence="1 2">
    <name type="scientific">Thiothrix nivea (strain ATCC 35100 / DSM 5205 / JP2)</name>
    <dbReference type="NCBI Taxonomy" id="870187"/>
    <lineage>
        <taxon>Bacteria</taxon>
        <taxon>Pseudomonadati</taxon>
        <taxon>Pseudomonadota</taxon>
        <taxon>Gammaproteobacteria</taxon>
        <taxon>Thiotrichales</taxon>
        <taxon>Thiotrichaceae</taxon>
        <taxon>Thiothrix</taxon>
    </lineage>
</organism>
<dbReference type="AlphaFoldDB" id="A0A656HAI4"/>
<proteinExistence type="predicted"/>
<name>A0A656HAI4_THINJ</name>
<keyword evidence="2" id="KW-1185">Reference proteome</keyword>
<accession>A0A656HAI4</accession>
<sequence length="76" mass="8571" precursor="true">MGGLIFSQLVVCMTLFHLILGINYPAFAFAQDDSCCTWLLQFFAHLPQSQHTVKTCVIIDSTVMLNSSRHGRYYAV</sequence>
<dbReference type="EMBL" id="JH651384">
    <property type="protein sequence ID" value="EIJ32854.1"/>
    <property type="molecule type" value="Genomic_DNA"/>
</dbReference>
<reference evidence="2" key="1">
    <citation type="journal article" date="2011" name="Stand. Genomic Sci.">
        <title>Genome sequence of the filamentous, gliding Thiothrix nivea neotype strain (JP2(T)).</title>
        <authorList>
            <person name="Lapidus A."/>
            <person name="Nolan M."/>
            <person name="Lucas S."/>
            <person name="Glavina Del Rio T."/>
            <person name="Tice H."/>
            <person name="Cheng J.F."/>
            <person name="Tapia R."/>
            <person name="Han C."/>
            <person name="Goodwin L."/>
            <person name="Pitluck S."/>
            <person name="Liolios K."/>
            <person name="Pagani I."/>
            <person name="Ivanova N."/>
            <person name="Huntemann M."/>
            <person name="Mavromatis K."/>
            <person name="Mikhailova N."/>
            <person name="Pati A."/>
            <person name="Chen A."/>
            <person name="Palaniappan K."/>
            <person name="Land M."/>
            <person name="Brambilla E.M."/>
            <person name="Rohde M."/>
            <person name="Abt B."/>
            <person name="Verbarg S."/>
            <person name="Goker M."/>
            <person name="Bristow J."/>
            <person name="Eisen J.A."/>
            <person name="Markowitz V."/>
            <person name="Hugenholtz P."/>
            <person name="Kyrpides N.C."/>
            <person name="Klenk H.P."/>
            <person name="Woyke T."/>
        </authorList>
    </citation>
    <scope>NUCLEOTIDE SEQUENCE [LARGE SCALE GENOMIC DNA]</scope>
    <source>
        <strain evidence="2">ATCC 35100 / DSM 5205 / JP2</strain>
    </source>
</reference>
<evidence type="ECO:0000313" key="1">
    <source>
        <dbReference type="EMBL" id="EIJ32854.1"/>
    </source>
</evidence>
<dbReference type="Proteomes" id="UP000005317">
    <property type="component" value="Unassembled WGS sequence"/>
</dbReference>
<protein>
    <submittedName>
        <fullName evidence="1">Uncharacterized protein</fullName>
    </submittedName>
</protein>